<dbReference type="Pfam" id="PF07743">
    <property type="entry name" value="HSCB_C"/>
    <property type="match status" value="1"/>
</dbReference>
<keyword evidence="2 4" id="KW-0143">Chaperone</keyword>
<dbReference type="RefSeq" id="WP_012151757.1">
    <property type="nucleotide sequence ID" value="NZ_LAOI01000001.1"/>
</dbReference>
<dbReference type="CDD" id="cd06257">
    <property type="entry name" value="DnaJ"/>
    <property type="match status" value="1"/>
</dbReference>
<accession>A0A0F3QB20</accession>
<dbReference type="Gene3D" id="1.10.287.110">
    <property type="entry name" value="DnaJ domain"/>
    <property type="match status" value="1"/>
</dbReference>
<comment type="similarity">
    <text evidence="1 4">Belongs to the HscB family.</text>
</comment>
<dbReference type="InterPro" id="IPR036869">
    <property type="entry name" value="J_dom_sf"/>
</dbReference>
<dbReference type="SMR" id="A0A0F3QB20"/>
<comment type="subunit">
    <text evidence="4">Interacts with HscA and stimulates its ATPase activity.</text>
</comment>
<feature type="domain" description="J" evidence="5">
    <location>
        <begin position="3"/>
        <end position="73"/>
    </location>
</feature>
<evidence type="ECO:0000256" key="4">
    <source>
        <dbReference type="HAMAP-Rule" id="MF_00682"/>
    </source>
</evidence>
<evidence type="ECO:0000256" key="2">
    <source>
        <dbReference type="ARBA" id="ARBA00023186"/>
    </source>
</evidence>
<evidence type="ECO:0000313" key="6">
    <source>
        <dbReference type="EMBL" id="KJV89371.1"/>
    </source>
</evidence>
<dbReference type="PANTHER" id="PTHR14021">
    <property type="entry name" value="IRON-SULFUR CLUSTER CO-CHAPERONE PROTEIN HSCB"/>
    <property type="match status" value="1"/>
</dbReference>
<dbReference type="InterPro" id="IPR001623">
    <property type="entry name" value="DnaJ_domain"/>
</dbReference>
<dbReference type="InterPro" id="IPR009073">
    <property type="entry name" value="HscB_oligo_C"/>
</dbReference>
<dbReference type="Gene3D" id="1.20.1280.20">
    <property type="entry name" value="HscB, C-terminal domain"/>
    <property type="match status" value="1"/>
</dbReference>
<protein>
    <recommendedName>
        <fullName evidence="4">Co-chaperone protein HscB homolog</fullName>
    </recommendedName>
</protein>
<dbReference type="Proteomes" id="UP000033661">
    <property type="component" value="Unassembled WGS sequence"/>
</dbReference>
<dbReference type="GO" id="GO:0051087">
    <property type="term" value="F:protein-folding chaperone binding"/>
    <property type="evidence" value="ECO:0007669"/>
    <property type="project" value="InterPro"/>
</dbReference>
<dbReference type="GO" id="GO:0051259">
    <property type="term" value="P:protein complex oligomerization"/>
    <property type="evidence" value="ECO:0007669"/>
    <property type="project" value="InterPro"/>
</dbReference>
<reference evidence="6 7" key="1">
    <citation type="submission" date="2015-02" db="EMBL/GenBank/DDBJ databases">
        <title>Genome Sequencing of Rickettsiales.</title>
        <authorList>
            <person name="Daugherty S.C."/>
            <person name="Su Q."/>
            <person name="Abolude K."/>
            <person name="Beier-Sexton M."/>
            <person name="Carlyon J.A."/>
            <person name="Carter R."/>
            <person name="Day N.P."/>
            <person name="Dumler S.J."/>
            <person name="Dyachenko V."/>
            <person name="Godinez A."/>
            <person name="Kurtti T.J."/>
            <person name="Lichay M."/>
            <person name="Mullins K.E."/>
            <person name="Ott S."/>
            <person name="Pappas-Brown V."/>
            <person name="Paris D.H."/>
            <person name="Patel P."/>
            <person name="Richards A.L."/>
            <person name="Sadzewicz L."/>
            <person name="Sears K."/>
            <person name="Seidman D."/>
            <person name="Sengamalay N."/>
            <person name="Stenos J."/>
            <person name="Tallon L.J."/>
            <person name="Vincent G."/>
            <person name="Fraser C.M."/>
            <person name="Munderloh U."/>
            <person name="Dunning-Hotopp J.C."/>
        </authorList>
    </citation>
    <scope>NUCLEOTIDE SEQUENCE [LARGE SCALE GENOMIC DNA]</scope>
    <source>
        <strain evidence="6 7">RML An4</strain>
    </source>
</reference>
<dbReference type="PROSITE" id="PS50076">
    <property type="entry name" value="DNAJ_2"/>
    <property type="match status" value="1"/>
</dbReference>
<evidence type="ECO:0000256" key="1">
    <source>
        <dbReference type="ARBA" id="ARBA00010476"/>
    </source>
</evidence>
<evidence type="ECO:0000256" key="3">
    <source>
        <dbReference type="ARBA" id="ARBA00025596"/>
    </source>
</evidence>
<dbReference type="SMART" id="SM00271">
    <property type="entry name" value="DnaJ"/>
    <property type="match status" value="1"/>
</dbReference>
<dbReference type="Pfam" id="PF00226">
    <property type="entry name" value="DnaJ"/>
    <property type="match status" value="1"/>
</dbReference>
<organism evidence="6 7">
    <name type="scientific">Rickettsia bellii str. RML An4</name>
    <dbReference type="NCBI Taxonomy" id="1359193"/>
    <lineage>
        <taxon>Bacteria</taxon>
        <taxon>Pseudomonadati</taxon>
        <taxon>Pseudomonadota</taxon>
        <taxon>Alphaproteobacteria</taxon>
        <taxon>Rickettsiales</taxon>
        <taxon>Rickettsiaceae</taxon>
        <taxon>Rickettsieae</taxon>
        <taxon>Rickettsia</taxon>
        <taxon>belli group</taxon>
    </lineage>
</organism>
<dbReference type="InterPro" id="IPR004640">
    <property type="entry name" value="HscB"/>
</dbReference>
<dbReference type="HAMAP" id="MF_00682">
    <property type="entry name" value="HscB"/>
    <property type="match status" value="1"/>
</dbReference>
<dbReference type="NCBIfam" id="TIGR00714">
    <property type="entry name" value="hscB"/>
    <property type="match status" value="1"/>
</dbReference>
<gene>
    <name evidence="4 6" type="primary">hscB</name>
    <name evidence="6" type="ORF">RBEAN4_0348</name>
</gene>
<dbReference type="PATRIC" id="fig|1359193.3.peg.330"/>
<keyword evidence="7" id="KW-1185">Reference proteome</keyword>
<dbReference type="GO" id="GO:0006457">
    <property type="term" value="P:protein folding"/>
    <property type="evidence" value="ECO:0007669"/>
    <property type="project" value="UniProtKB-UniRule"/>
</dbReference>
<name>A0A0F3QB20_RICBE</name>
<dbReference type="EMBL" id="LAOI01000001">
    <property type="protein sequence ID" value="KJV89371.1"/>
    <property type="molecule type" value="Genomic_DNA"/>
</dbReference>
<dbReference type="SUPFAM" id="SSF47144">
    <property type="entry name" value="HSC20 (HSCB), C-terminal oligomerisation domain"/>
    <property type="match status" value="1"/>
</dbReference>
<dbReference type="GO" id="GO:0001671">
    <property type="term" value="F:ATPase activator activity"/>
    <property type="evidence" value="ECO:0007669"/>
    <property type="project" value="InterPro"/>
</dbReference>
<dbReference type="SUPFAM" id="SSF46565">
    <property type="entry name" value="Chaperone J-domain"/>
    <property type="match status" value="1"/>
</dbReference>
<evidence type="ECO:0000259" key="5">
    <source>
        <dbReference type="PROSITE" id="PS50076"/>
    </source>
</evidence>
<dbReference type="PANTHER" id="PTHR14021:SF15">
    <property type="entry name" value="IRON-SULFUR CLUSTER CO-CHAPERONE PROTEIN HSCB"/>
    <property type="match status" value="1"/>
</dbReference>
<proteinExistence type="inferred from homology"/>
<sequence length="166" mass="19594">MQNYFELLGLEQIYNIDLKILEKQYFAMQIKYHPDKAKNLQEKEQNLIIASNLNKAYSTLKDSLKRAEYMLLLYGVNLNDEKVRSKLSALELSIFWDEMELIENTSSYKSLEEIKSKYELMEKAEVNFLAESFKKQDLSDATIKTSKLKYIHTLLSKLQEKMKLCK</sequence>
<comment type="function">
    <text evidence="3 4">Co-chaperone involved in the maturation of iron-sulfur cluster-containing proteins. Seems to help targeting proteins to be folded toward HscA.</text>
</comment>
<dbReference type="InterPro" id="IPR036386">
    <property type="entry name" value="HscB_C_sf"/>
</dbReference>
<evidence type="ECO:0000313" key="7">
    <source>
        <dbReference type="Proteomes" id="UP000033661"/>
    </source>
</evidence>
<comment type="caution">
    <text evidence="6">The sequence shown here is derived from an EMBL/GenBank/DDBJ whole genome shotgun (WGS) entry which is preliminary data.</text>
</comment>
<dbReference type="GO" id="GO:0044571">
    <property type="term" value="P:[2Fe-2S] cluster assembly"/>
    <property type="evidence" value="ECO:0007669"/>
    <property type="project" value="InterPro"/>
</dbReference>
<dbReference type="AlphaFoldDB" id="A0A0F3QB20"/>